<dbReference type="Gene3D" id="3.20.80.10">
    <property type="entry name" value="Regulatory factor, effector binding domain"/>
    <property type="match status" value="1"/>
</dbReference>
<dbReference type="AlphaFoldDB" id="S1NNY7"/>
<dbReference type="PATRIC" id="fig|1121865.3.peg.732"/>
<sequence>MAFDYKKEFKQLYQPKKQPTIITIPKMKFLGIYGQGDPNDVNGDYQKAIQELYMLSYTLKMSYKTDYEILGFFEYVVPPLEGFWWQTGIQGYDQTRKDLFQWLSVIRVPDFVTEKDFEWAKKQALTKKKLSSITAKLLTIDEGEVVQMLHVGPYDEEVHSLKVMEAFLEEAGYENDFSASRHHHEIYLSDPRRCAPEKLKTILRHPVRPKG</sequence>
<name>S1NNY7_9ENTE</name>
<reference evidence="2 3" key="1">
    <citation type="submission" date="2013-03" db="EMBL/GenBank/DDBJ databases">
        <title>The Genome Sequence of Enterococcus columbae ATCC_51263 (PacBio/Illumina hybrid assembly).</title>
        <authorList>
            <consortium name="The Broad Institute Genomics Platform"/>
            <consortium name="The Broad Institute Genome Sequencing Center for Infectious Disease"/>
            <person name="Earl A."/>
            <person name="Russ C."/>
            <person name="Gilmore M."/>
            <person name="Surin D."/>
            <person name="Walker B."/>
            <person name="Young S."/>
            <person name="Zeng Q."/>
            <person name="Gargeya S."/>
            <person name="Fitzgerald M."/>
            <person name="Haas B."/>
            <person name="Abouelleil A."/>
            <person name="Allen A.W."/>
            <person name="Alvarado L."/>
            <person name="Arachchi H.M."/>
            <person name="Berlin A.M."/>
            <person name="Chapman S.B."/>
            <person name="Gainer-Dewar J."/>
            <person name="Goldberg J."/>
            <person name="Griggs A."/>
            <person name="Gujja S."/>
            <person name="Hansen M."/>
            <person name="Howarth C."/>
            <person name="Imamovic A."/>
            <person name="Ireland A."/>
            <person name="Larimer J."/>
            <person name="McCowan C."/>
            <person name="Murphy C."/>
            <person name="Pearson M."/>
            <person name="Poon T.W."/>
            <person name="Priest M."/>
            <person name="Roberts A."/>
            <person name="Saif S."/>
            <person name="Shea T."/>
            <person name="Sisk P."/>
            <person name="Sykes S."/>
            <person name="Wortman J."/>
            <person name="Nusbaum C."/>
            <person name="Birren B."/>
        </authorList>
    </citation>
    <scope>NUCLEOTIDE SEQUENCE [LARGE SCALE GENOMIC DNA]</scope>
    <source>
        <strain evidence="2 3">ATCC 51263</strain>
    </source>
</reference>
<dbReference type="OrthoDB" id="4772335at2"/>
<dbReference type="SUPFAM" id="SSF55136">
    <property type="entry name" value="Probable bacterial effector-binding domain"/>
    <property type="match status" value="1"/>
</dbReference>
<dbReference type="InterPro" id="IPR008319">
    <property type="entry name" value="GyrI-like_CCH_Lin2189-like"/>
</dbReference>
<dbReference type="eggNOG" id="COG4832">
    <property type="taxonomic scope" value="Bacteria"/>
</dbReference>
<evidence type="ECO:0000313" key="3">
    <source>
        <dbReference type="Proteomes" id="UP000014113"/>
    </source>
</evidence>
<protein>
    <recommendedName>
        <fullName evidence="1">GyrI-like small molecule binding domain-containing protein</fullName>
    </recommendedName>
</protein>
<evidence type="ECO:0000259" key="1">
    <source>
        <dbReference type="Pfam" id="PF06445"/>
    </source>
</evidence>
<keyword evidence="3" id="KW-1185">Reference proteome</keyword>
<dbReference type="PIRSF" id="PIRSF031644">
    <property type="entry name" value="UCP031644"/>
    <property type="match status" value="1"/>
</dbReference>
<comment type="caution">
    <text evidence="2">The sequence shown here is derived from an EMBL/GenBank/DDBJ whole genome shotgun (WGS) entry which is preliminary data.</text>
</comment>
<accession>S1NNY7</accession>
<organism evidence="2 3">
    <name type="scientific">Enterococcus columbae DSM 7374 = ATCC 51263</name>
    <dbReference type="NCBI Taxonomy" id="1121865"/>
    <lineage>
        <taxon>Bacteria</taxon>
        <taxon>Bacillati</taxon>
        <taxon>Bacillota</taxon>
        <taxon>Bacilli</taxon>
        <taxon>Lactobacillales</taxon>
        <taxon>Enterococcaceae</taxon>
        <taxon>Enterococcus</taxon>
    </lineage>
</organism>
<dbReference type="InterPro" id="IPR011256">
    <property type="entry name" value="Reg_factor_effector_dom_sf"/>
</dbReference>
<dbReference type="Proteomes" id="UP000014113">
    <property type="component" value="Unassembled WGS sequence"/>
</dbReference>
<evidence type="ECO:0000313" key="2">
    <source>
        <dbReference type="EMBL" id="EOW87418.1"/>
    </source>
</evidence>
<dbReference type="RefSeq" id="WP_016182905.1">
    <property type="nucleotide sequence ID" value="NZ_JXKI01000021.1"/>
</dbReference>
<proteinExistence type="predicted"/>
<dbReference type="InterPro" id="IPR029442">
    <property type="entry name" value="GyrI-like"/>
</dbReference>
<dbReference type="EMBL" id="ASWJ01000003">
    <property type="protein sequence ID" value="EOW87418.1"/>
    <property type="molecule type" value="Genomic_DNA"/>
</dbReference>
<dbReference type="Pfam" id="PF06445">
    <property type="entry name" value="GyrI-like"/>
    <property type="match status" value="1"/>
</dbReference>
<feature type="domain" description="GyrI-like small molecule binding" evidence="1">
    <location>
        <begin position="18"/>
        <end position="207"/>
    </location>
</feature>
<gene>
    <name evidence="2" type="ORF">I568_00462</name>
</gene>